<feature type="transmembrane region" description="Helical" evidence="1">
    <location>
        <begin position="41"/>
        <end position="59"/>
    </location>
</feature>
<reference evidence="2" key="1">
    <citation type="submission" date="2021-06" db="EMBL/GenBank/DDBJ databases">
        <authorList>
            <person name="Kallberg Y."/>
            <person name="Tangrot J."/>
            <person name="Rosling A."/>
        </authorList>
    </citation>
    <scope>NUCLEOTIDE SEQUENCE</scope>
    <source>
        <strain evidence="2">FL130A</strain>
    </source>
</reference>
<name>A0A9N9BVC3_9GLOM</name>
<keyword evidence="1" id="KW-0472">Membrane</keyword>
<protein>
    <submittedName>
        <fullName evidence="2">12777_t:CDS:1</fullName>
    </submittedName>
</protein>
<evidence type="ECO:0000313" key="2">
    <source>
        <dbReference type="EMBL" id="CAG8579499.1"/>
    </source>
</evidence>
<dbReference type="AlphaFoldDB" id="A0A9N9BVC3"/>
<keyword evidence="1" id="KW-0812">Transmembrane</keyword>
<evidence type="ECO:0000256" key="1">
    <source>
        <dbReference type="SAM" id="Phobius"/>
    </source>
</evidence>
<dbReference type="EMBL" id="CAJVPS010002945">
    <property type="protein sequence ID" value="CAG8579499.1"/>
    <property type="molecule type" value="Genomic_DNA"/>
</dbReference>
<evidence type="ECO:0000313" key="3">
    <source>
        <dbReference type="Proteomes" id="UP000789508"/>
    </source>
</evidence>
<sequence length="68" mass="7720">MTKSEQAKPQMVIPKKPKIYKPTGHQHPMALRWKGTVVPKVFPSALICTIVAVIVTVLYKETSNQYRL</sequence>
<dbReference type="Proteomes" id="UP000789508">
    <property type="component" value="Unassembled WGS sequence"/>
</dbReference>
<keyword evidence="3" id="KW-1185">Reference proteome</keyword>
<comment type="caution">
    <text evidence="2">The sequence shown here is derived from an EMBL/GenBank/DDBJ whole genome shotgun (WGS) entry which is preliminary data.</text>
</comment>
<keyword evidence="1" id="KW-1133">Transmembrane helix</keyword>
<organism evidence="2 3">
    <name type="scientific">Ambispora leptoticha</name>
    <dbReference type="NCBI Taxonomy" id="144679"/>
    <lineage>
        <taxon>Eukaryota</taxon>
        <taxon>Fungi</taxon>
        <taxon>Fungi incertae sedis</taxon>
        <taxon>Mucoromycota</taxon>
        <taxon>Glomeromycotina</taxon>
        <taxon>Glomeromycetes</taxon>
        <taxon>Archaeosporales</taxon>
        <taxon>Ambisporaceae</taxon>
        <taxon>Ambispora</taxon>
    </lineage>
</organism>
<proteinExistence type="predicted"/>
<accession>A0A9N9BVC3</accession>
<gene>
    <name evidence="2" type="ORF">ALEPTO_LOCUS7192</name>
</gene>